<evidence type="ECO:0000313" key="6">
    <source>
        <dbReference type="Proteomes" id="UP000605897"/>
    </source>
</evidence>
<accession>A0ABQ3IHT0</accession>
<evidence type="ECO:0000256" key="2">
    <source>
        <dbReference type="ARBA" id="ARBA00022643"/>
    </source>
</evidence>
<evidence type="ECO:0000256" key="4">
    <source>
        <dbReference type="ARBA" id="ARBA00023033"/>
    </source>
</evidence>
<dbReference type="Gene3D" id="3.20.20.30">
    <property type="entry name" value="Luciferase-like domain"/>
    <property type="match status" value="1"/>
</dbReference>
<evidence type="ECO:0000256" key="1">
    <source>
        <dbReference type="ARBA" id="ARBA00022630"/>
    </source>
</evidence>
<dbReference type="SUPFAM" id="SSF51679">
    <property type="entry name" value="Bacterial luciferase-like"/>
    <property type="match status" value="1"/>
</dbReference>
<evidence type="ECO:0000313" key="5">
    <source>
        <dbReference type="EMBL" id="GHE80527.1"/>
    </source>
</evidence>
<dbReference type="PANTHER" id="PTHR30011:SF16">
    <property type="entry name" value="C2H2 FINGER DOMAIN TRANSCRIPTION FACTOR (EUROFUNG)-RELATED"/>
    <property type="match status" value="1"/>
</dbReference>
<keyword evidence="6" id="KW-1185">Reference proteome</keyword>
<evidence type="ECO:0000256" key="3">
    <source>
        <dbReference type="ARBA" id="ARBA00023002"/>
    </source>
</evidence>
<dbReference type="InterPro" id="IPR036661">
    <property type="entry name" value="Luciferase-like_sf"/>
</dbReference>
<name>A0ABQ3IHT0_9PSEU</name>
<proteinExistence type="predicted"/>
<dbReference type="PANTHER" id="PTHR30011">
    <property type="entry name" value="ALKANESULFONATE MONOOXYGENASE-RELATED"/>
    <property type="match status" value="1"/>
</dbReference>
<dbReference type="EMBL" id="BNAU01000001">
    <property type="protein sequence ID" value="GHE80527.1"/>
    <property type="molecule type" value="Genomic_DNA"/>
</dbReference>
<dbReference type="Proteomes" id="UP000605897">
    <property type="component" value="Unassembled WGS sequence"/>
</dbReference>
<keyword evidence="1" id="KW-0285">Flavoprotein</keyword>
<reference evidence="6" key="1">
    <citation type="journal article" date="2019" name="Int. J. Syst. Evol. Microbiol.">
        <title>The Global Catalogue of Microorganisms (GCM) 10K type strain sequencing project: providing services to taxonomists for standard genome sequencing and annotation.</title>
        <authorList>
            <consortium name="The Broad Institute Genomics Platform"/>
            <consortium name="The Broad Institute Genome Sequencing Center for Infectious Disease"/>
            <person name="Wu L."/>
            <person name="Ma J."/>
        </authorList>
    </citation>
    <scope>NUCLEOTIDE SEQUENCE [LARGE SCALE GENOMIC DNA]</scope>
    <source>
        <strain evidence="6">CGMCC 4.7677</strain>
    </source>
</reference>
<protein>
    <submittedName>
        <fullName evidence="5">Uncharacterized protein</fullName>
    </submittedName>
</protein>
<dbReference type="InterPro" id="IPR051260">
    <property type="entry name" value="Diverse_substr_monoxygenases"/>
</dbReference>
<keyword evidence="2" id="KW-0288">FMN</keyword>
<comment type="caution">
    <text evidence="5">The sequence shown here is derived from an EMBL/GenBank/DDBJ whole genome shotgun (WGS) entry which is preliminary data.</text>
</comment>
<keyword evidence="3" id="KW-0560">Oxidoreductase</keyword>
<keyword evidence="4" id="KW-0503">Monooxygenase</keyword>
<organism evidence="5 6">
    <name type="scientific">Amycolatopsis deserti</name>
    <dbReference type="NCBI Taxonomy" id="185696"/>
    <lineage>
        <taxon>Bacteria</taxon>
        <taxon>Bacillati</taxon>
        <taxon>Actinomycetota</taxon>
        <taxon>Actinomycetes</taxon>
        <taxon>Pseudonocardiales</taxon>
        <taxon>Pseudonocardiaceae</taxon>
        <taxon>Amycolatopsis</taxon>
    </lineage>
</organism>
<gene>
    <name evidence="5" type="ORF">GCM10017786_08340</name>
</gene>
<sequence>MLAQAGSSPTGRAFAATYGDLVLSMQPTVAAARRFSGESKDLAADNGRRPAPVKILSNTALVLGRSQDEADERLALLDSLVDPVPGLESLSVLLFHDVTGYPLDEPLPGIPVTESGSTGVQQHFLALVREQGLTLRQAMQVSARAGARAFSARAFADHVEKYVTTGAADGFNLVFADLGPSLDVLAAEVVPELRRRGLFRSGYRGATLRENLGLPRPSSP</sequence>